<keyword evidence="4" id="KW-0472">Membrane</keyword>
<evidence type="ECO:0000256" key="5">
    <source>
        <dbReference type="ARBA" id="ARBA00023237"/>
    </source>
</evidence>
<keyword evidence="3" id="KW-0812">Transmembrane</keyword>
<dbReference type="EMBL" id="NSLJ01000008">
    <property type="protein sequence ID" value="PDP44336.1"/>
    <property type="molecule type" value="Genomic_DNA"/>
</dbReference>
<keyword evidence="5" id="KW-0998">Cell outer membrane</keyword>
<dbReference type="GO" id="GO:0015288">
    <property type="term" value="F:porin activity"/>
    <property type="evidence" value="ECO:0007669"/>
    <property type="project" value="TreeGrafter"/>
</dbReference>
<dbReference type="OrthoDB" id="976750at2"/>
<evidence type="ECO:0000256" key="4">
    <source>
        <dbReference type="ARBA" id="ARBA00023136"/>
    </source>
</evidence>
<reference evidence="6 9" key="2">
    <citation type="submission" date="2017-09" db="EMBL/GenBank/DDBJ databases">
        <title>Phase variable restriction modification systems are present in the genome sequences of periodontal pathogens Prevotella intermedia, Tannerella forsythia and Porphyromonas gingivalis.</title>
        <authorList>
            <person name="Haigh R.D."/>
            <person name="Crawford L."/>
            <person name="Ralph J."/>
            <person name="Wanford J."/>
            <person name="Vartoukian S.R."/>
            <person name="Hijazib K."/>
            <person name="Wade W."/>
            <person name="Oggioni M.R."/>
        </authorList>
    </citation>
    <scope>NUCLEOTIDE SEQUENCE [LARGE SCALE GENOMIC DNA]</scope>
    <source>
        <strain evidence="6 9">WW11663</strain>
    </source>
</reference>
<organism evidence="7 8">
    <name type="scientific">Tannerella forsythia</name>
    <name type="common">Bacteroides forsythus</name>
    <dbReference type="NCBI Taxonomy" id="28112"/>
    <lineage>
        <taxon>Bacteria</taxon>
        <taxon>Pseudomonadati</taxon>
        <taxon>Bacteroidota</taxon>
        <taxon>Bacteroidia</taxon>
        <taxon>Bacteroidales</taxon>
        <taxon>Tannerellaceae</taxon>
        <taxon>Tannerella</taxon>
    </lineage>
</organism>
<dbReference type="Proteomes" id="UP000182057">
    <property type="component" value="Unassembled WGS sequence"/>
</dbReference>
<evidence type="ECO:0000313" key="9">
    <source>
        <dbReference type="Proteomes" id="UP000219259"/>
    </source>
</evidence>
<dbReference type="InterPro" id="IPR051906">
    <property type="entry name" value="TolC-like"/>
</dbReference>
<evidence type="ECO:0000313" key="6">
    <source>
        <dbReference type="EMBL" id="PDP44336.1"/>
    </source>
</evidence>
<keyword evidence="2" id="KW-1134">Transmembrane beta strand</keyword>
<evidence type="ECO:0000256" key="2">
    <source>
        <dbReference type="ARBA" id="ARBA00022452"/>
    </source>
</evidence>
<evidence type="ECO:0000256" key="3">
    <source>
        <dbReference type="ARBA" id="ARBA00022692"/>
    </source>
</evidence>
<comment type="subcellular location">
    <subcellularLocation>
        <location evidence="1">Cell outer membrane</location>
    </subcellularLocation>
</comment>
<evidence type="ECO:0000313" key="7">
    <source>
        <dbReference type="EMBL" id="SCQ23070.1"/>
    </source>
</evidence>
<protein>
    <submittedName>
        <fullName evidence="7">Outer membrane efflux protein</fullName>
    </submittedName>
    <submittedName>
        <fullName evidence="6">TolC family protein</fullName>
    </submittedName>
</protein>
<dbReference type="PANTHER" id="PTHR30026">
    <property type="entry name" value="OUTER MEMBRANE PROTEIN TOLC"/>
    <property type="match status" value="1"/>
</dbReference>
<dbReference type="AlphaFoldDB" id="A0A1D3UPW7"/>
<dbReference type="GO" id="GO:0015562">
    <property type="term" value="F:efflux transmembrane transporter activity"/>
    <property type="evidence" value="ECO:0007669"/>
    <property type="project" value="InterPro"/>
</dbReference>
<gene>
    <name evidence="6" type="ORF">CLI86_04540</name>
    <name evidence="7" type="ORF">TFUB20_01940</name>
</gene>
<dbReference type="Gene3D" id="1.20.1600.10">
    <property type="entry name" value="Outer membrane efflux proteins (OEP)"/>
    <property type="match status" value="1"/>
</dbReference>
<dbReference type="SUPFAM" id="SSF56954">
    <property type="entry name" value="Outer membrane efflux proteins (OEP)"/>
    <property type="match status" value="1"/>
</dbReference>
<reference evidence="7 8" key="1">
    <citation type="submission" date="2016-09" db="EMBL/GenBank/DDBJ databases">
        <authorList>
            <person name="Capua I."/>
            <person name="De Benedictis P."/>
            <person name="Joannis T."/>
            <person name="Lombin L.H."/>
            <person name="Cattoli G."/>
        </authorList>
    </citation>
    <scope>NUCLEOTIDE SEQUENCE [LARGE SCALE GENOMIC DNA]</scope>
    <source>
        <strain evidence="7 8">UB20</strain>
    </source>
</reference>
<dbReference type="GO" id="GO:0009279">
    <property type="term" value="C:cell outer membrane"/>
    <property type="evidence" value="ECO:0007669"/>
    <property type="project" value="UniProtKB-SubCell"/>
</dbReference>
<dbReference type="GO" id="GO:1990281">
    <property type="term" value="C:efflux pump complex"/>
    <property type="evidence" value="ECO:0007669"/>
    <property type="project" value="TreeGrafter"/>
</dbReference>
<dbReference type="Proteomes" id="UP000219259">
    <property type="component" value="Unassembled WGS sequence"/>
</dbReference>
<proteinExistence type="predicted"/>
<accession>A0A1D3UPW7</accession>
<dbReference type="PANTHER" id="PTHR30026:SF20">
    <property type="entry name" value="OUTER MEMBRANE PROTEIN TOLC"/>
    <property type="match status" value="1"/>
</dbReference>
<evidence type="ECO:0000313" key="8">
    <source>
        <dbReference type="Proteomes" id="UP000182057"/>
    </source>
</evidence>
<dbReference type="EMBL" id="FMMM01000067">
    <property type="protein sequence ID" value="SCQ23070.1"/>
    <property type="molecule type" value="Genomic_DNA"/>
</dbReference>
<name>A0A1D3UPW7_TANFO</name>
<evidence type="ECO:0000256" key="1">
    <source>
        <dbReference type="ARBA" id="ARBA00004442"/>
    </source>
</evidence>
<sequence length="420" mass="47406">MITLILTNGLCGFAQVTIEECQRRAQEHYPLVRQYVQIEEAEASRLANAGKGYLPQVKLSGNASYRSEVTRLPFDASQWGIPGLDIPALSKDQYALSLDALQVLWDGGEIKSGKESVRTAAQVERRRVAVGLYALYQQVNTAFFGVLLADAGLLQNKLLQEELARNYQRVQACVQYGISEETDLRVVRVEQLKAEQHATELAGVRAACIAILANLTGMEANETTDFVRPVLLPTVATSVSRPELSLYDAQIKNYEAENALVTAGLFPKFALFATGGYGKPGLNMLENRFAPYYIVGMKFEWNIGRFYTLKNRRKLIRNHIGQTEIQRELFLFNTRLDMIRKNKEIKQCAEQLKYDDEIIRLKTAIRKASEAKMTNGVLSVTELMRDLHAEQMAIQDKIRHEIAYMQALYDLKFTAGHTNE</sequence>